<keyword evidence="2" id="KW-0722">Serine protease inhibitor</keyword>
<dbReference type="PROSITE" id="PS51465">
    <property type="entry name" value="KAZAL_2"/>
    <property type="match status" value="3"/>
</dbReference>
<dbReference type="GO" id="GO:0004867">
    <property type="term" value="F:serine-type endopeptidase inhibitor activity"/>
    <property type="evidence" value="ECO:0007669"/>
    <property type="project" value="UniProtKB-KW"/>
</dbReference>
<keyword evidence="6" id="KW-1185">Reference proteome</keyword>
<reference evidence="5" key="2">
    <citation type="journal article" date="2021" name="Genome Biol. Evol.">
        <title>Developing a high-quality reference genome for a parasitic bivalve with doubly uniparental inheritance (Bivalvia: Unionida).</title>
        <authorList>
            <person name="Smith C.H."/>
        </authorList>
    </citation>
    <scope>NUCLEOTIDE SEQUENCE</scope>
    <source>
        <strain evidence="5">CHS0354</strain>
        <tissue evidence="5">Mantle</tissue>
    </source>
</reference>
<dbReference type="InterPro" id="IPR036058">
    <property type="entry name" value="Kazal_dom_sf"/>
</dbReference>
<dbReference type="InterPro" id="IPR002350">
    <property type="entry name" value="Kazal_dom"/>
</dbReference>
<dbReference type="Gene3D" id="3.30.60.30">
    <property type="match status" value="4"/>
</dbReference>
<dbReference type="SMART" id="SM00280">
    <property type="entry name" value="KAZAL"/>
    <property type="match status" value="3"/>
</dbReference>
<reference evidence="5" key="1">
    <citation type="journal article" date="2021" name="Genome Biol. Evol.">
        <title>A High-Quality Reference Genome for a Parasitic Bivalve with Doubly Uniparental Inheritance (Bivalvia: Unionida).</title>
        <authorList>
            <person name="Smith C.H."/>
        </authorList>
    </citation>
    <scope>NUCLEOTIDE SEQUENCE</scope>
    <source>
        <strain evidence="5">CHS0354</strain>
    </source>
</reference>
<dbReference type="Proteomes" id="UP001195483">
    <property type="component" value="Unassembled WGS sequence"/>
</dbReference>
<dbReference type="InterPro" id="IPR050653">
    <property type="entry name" value="Prot_Inhib_GrowthFact_Antg"/>
</dbReference>
<proteinExistence type="predicted"/>
<evidence type="ECO:0000256" key="2">
    <source>
        <dbReference type="ARBA" id="ARBA00022900"/>
    </source>
</evidence>
<evidence type="ECO:0000256" key="3">
    <source>
        <dbReference type="ARBA" id="ARBA00023157"/>
    </source>
</evidence>
<dbReference type="EMBL" id="JAEAOA010001951">
    <property type="protein sequence ID" value="KAK3586115.1"/>
    <property type="molecule type" value="Genomic_DNA"/>
</dbReference>
<keyword evidence="3" id="KW-1015">Disulfide bond</keyword>
<accession>A0AAE0S6C2</accession>
<dbReference type="GO" id="GO:0005576">
    <property type="term" value="C:extracellular region"/>
    <property type="evidence" value="ECO:0007669"/>
    <property type="project" value="TreeGrafter"/>
</dbReference>
<evidence type="ECO:0000313" key="5">
    <source>
        <dbReference type="EMBL" id="KAK3586115.1"/>
    </source>
</evidence>
<comment type="caution">
    <text evidence="5">The sequence shown here is derived from an EMBL/GenBank/DDBJ whole genome shotgun (WGS) entry which is preliminary data.</text>
</comment>
<dbReference type="Pfam" id="PF07648">
    <property type="entry name" value="Kazal_2"/>
    <property type="match status" value="3"/>
</dbReference>
<protein>
    <recommendedName>
        <fullName evidence="4">Kazal-like domain-containing protein</fullName>
    </recommendedName>
</protein>
<evidence type="ECO:0000259" key="4">
    <source>
        <dbReference type="PROSITE" id="PS51465"/>
    </source>
</evidence>
<name>A0AAE0S6C2_9BIVA</name>
<reference evidence="5" key="3">
    <citation type="submission" date="2023-05" db="EMBL/GenBank/DDBJ databases">
        <authorList>
            <person name="Smith C.H."/>
        </authorList>
    </citation>
    <scope>NUCLEOTIDE SEQUENCE</scope>
    <source>
        <strain evidence="5">CHS0354</strain>
        <tissue evidence="5">Mantle</tissue>
    </source>
</reference>
<evidence type="ECO:0000256" key="1">
    <source>
        <dbReference type="ARBA" id="ARBA00022690"/>
    </source>
</evidence>
<dbReference type="AlphaFoldDB" id="A0AAE0S6C2"/>
<feature type="domain" description="Kazal-like" evidence="4">
    <location>
        <begin position="172"/>
        <end position="250"/>
    </location>
</feature>
<keyword evidence="1" id="KW-0646">Protease inhibitor</keyword>
<sequence length="255" mass="28199">MDGHTYINRCSFEIAACYARLQGQRLSLSHAGSCDLLTTSGSVNANPYYVTNSRQCDEICDEEGDRSLICGSDGKTYDNLCAFMNAQCNATKHHHSLTLIFHGACPDIHTSCDDVVHLRCPTENDLVCGTDGLTYMNECYLRQSECRYISLSTTHQVNLQHHGSCQDNSTAESRNIDCRKYQVSGAIAVEGGLTNLQIQCLTHQESGLLCGTDGVTYRNECIYCEQLQRQNRLGSDSMTAIVAHDGFCRHFSIIG</sequence>
<dbReference type="Pfam" id="PF00050">
    <property type="entry name" value="Kazal_1"/>
    <property type="match status" value="1"/>
</dbReference>
<dbReference type="CDD" id="cd00104">
    <property type="entry name" value="KAZAL_FS"/>
    <property type="match status" value="2"/>
</dbReference>
<dbReference type="SUPFAM" id="SSF100895">
    <property type="entry name" value="Kazal-type serine protease inhibitors"/>
    <property type="match status" value="4"/>
</dbReference>
<dbReference type="PANTHER" id="PTHR10913">
    <property type="entry name" value="FOLLISTATIN-RELATED"/>
    <property type="match status" value="1"/>
</dbReference>
<feature type="domain" description="Kazal-like" evidence="4">
    <location>
        <begin position="106"/>
        <end position="167"/>
    </location>
</feature>
<dbReference type="PANTHER" id="PTHR10913:SF45">
    <property type="entry name" value="FOLLISTATIN, ISOFORM A-RELATED"/>
    <property type="match status" value="1"/>
</dbReference>
<feature type="domain" description="Kazal-like" evidence="4">
    <location>
        <begin position="50"/>
        <end position="105"/>
    </location>
</feature>
<evidence type="ECO:0000313" key="6">
    <source>
        <dbReference type="Proteomes" id="UP001195483"/>
    </source>
</evidence>
<gene>
    <name evidence="5" type="ORF">CHS0354_033237</name>
</gene>
<organism evidence="5 6">
    <name type="scientific">Potamilus streckersoni</name>
    <dbReference type="NCBI Taxonomy" id="2493646"/>
    <lineage>
        <taxon>Eukaryota</taxon>
        <taxon>Metazoa</taxon>
        <taxon>Spiralia</taxon>
        <taxon>Lophotrochozoa</taxon>
        <taxon>Mollusca</taxon>
        <taxon>Bivalvia</taxon>
        <taxon>Autobranchia</taxon>
        <taxon>Heteroconchia</taxon>
        <taxon>Palaeoheterodonta</taxon>
        <taxon>Unionida</taxon>
        <taxon>Unionoidea</taxon>
        <taxon>Unionidae</taxon>
        <taxon>Ambleminae</taxon>
        <taxon>Lampsilini</taxon>
        <taxon>Potamilus</taxon>
    </lineage>
</organism>